<keyword evidence="2" id="KW-1185">Reference proteome</keyword>
<dbReference type="AlphaFoldDB" id="A0A5N6JAG3"/>
<evidence type="ECO:0000313" key="1">
    <source>
        <dbReference type="EMBL" id="KAB8275826.1"/>
    </source>
</evidence>
<protein>
    <submittedName>
        <fullName evidence="1">Uncharacterized protein</fullName>
    </submittedName>
</protein>
<dbReference type="EMBL" id="ML732780">
    <property type="protein sequence ID" value="KAB8275826.1"/>
    <property type="molecule type" value="Genomic_DNA"/>
</dbReference>
<dbReference type="Proteomes" id="UP000326289">
    <property type="component" value="Unassembled WGS sequence"/>
</dbReference>
<gene>
    <name evidence="1" type="ORF">BDV30DRAFT_61231</name>
</gene>
<proteinExistence type="predicted"/>
<organism evidence="1 2">
    <name type="scientific">Aspergillus minisclerotigenes</name>
    <dbReference type="NCBI Taxonomy" id="656917"/>
    <lineage>
        <taxon>Eukaryota</taxon>
        <taxon>Fungi</taxon>
        <taxon>Dikarya</taxon>
        <taxon>Ascomycota</taxon>
        <taxon>Pezizomycotina</taxon>
        <taxon>Eurotiomycetes</taxon>
        <taxon>Eurotiomycetidae</taxon>
        <taxon>Eurotiales</taxon>
        <taxon>Aspergillaceae</taxon>
        <taxon>Aspergillus</taxon>
        <taxon>Aspergillus subgen. Circumdati</taxon>
    </lineage>
</organism>
<evidence type="ECO:0000313" key="2">
    <source>
        <dbReference type="Proteomes" id="UP000326289"/>
    </source>
</evidence>
<accession>A0A5N6JAG3</accession>
<sequence length="151" mass="16646">MISTMQCRITSASPGGKTESLVDSDAAGAATPQDLLLLVDRLKTNQKQSRAVIEGSYLSCFRCFLWYVRTSIVHNSLTYHDQIISHGDFSSAAPRPTTNCWKKRTANARRRSLTGARKFTIQGRLAVASRVYNLGWVGFEGSGLKNWSVGC</sequence>
<name>A0A5N6JAG3_9EURO</name>
<reference evidence="1 2" key="1">
    <citation type="submission" date="2019-04" db="EMBL/GenBank/DDBJ databases">
        <title>Fungal friends and foes A comparative genomics study of 23 Aspergillus species from section Flavi.</title>
        <authorList>
            <consortium name="DOE Joint Genome Institute"/>
            <person name="Kjaerbolling I."/>
            <person name="Vesth T.C."/>
            <person name="Frisvad J.C."/>
            <person name="Nybo J.L."/>
            <person name="Theobald S."/>
            <person name="Kildgaard S."/>
            <person name="Petersen T.I."/>
            <person name="Kuo A."/>
            <person name="Sato A."/>
            <person name="Lyhne E.K."/>
            <person name="Kogle M.E."/>
            <person name="Wiebenga A."/>
            <person name="Kun R.S."/>
            <person name="Lubbers R.J."/>
            <person name="Makela M.R."/>
            <person name="Barry K."/>
            <person name="Chovatia M."/>
            <person name="Clum A."/>
            <person name="Daum C."/>
            <person name="Haridas S."/>
            <person name="He G."/>
            <person name="LaButti K."/>
            <person name="Lipzen A."/>
            <person name="Mondo S."/>
            <person name="Pangilinan J."/>
            <person name="Riley R."/>
            <person name="Salamov A."/>
            <person name="Simmons B.A."/>
            <person name="Magnuson J.K."/>
            <person name="Henrissat B."/>
            <person name="Mortensen U.H."/>
            <person name="Larsen T.O."/>
            <person name="De vries R.P."/>
            <person name="Grigoriev I.V."/>
            <person name="Machida M."/>
            <person name="Baker S.E."/>
            <person name="Andersen M.R."/>
        </authorList>
    </citation>
    <scope>NUCLEOTIDE SEQUENCE [LARGE SCALE GENOMIC DNA]</scope>
    <source>
        <strain evidence="1 2">CBS 117635</strain>
    </source>
</reference>